<keyword evidence="4" id="KW-0808">Transferase</keyword>
<dbReference type="InterPro" id="IPR023346">
    <property type="entry name" value="Lysozyme-like_dom_sf"/>
</dbReference>
<evidence type="ECO:0000259" key="10">
    <source>
        <dbReference type="PROSITE" id="PS51178"/>
    </source>
</evidence>
<sequence>MMPPVQEGSFVREWPDRGLFRTFRSFFSYGEWMSSRRRTLRTLPGHVLGFLLLSLIAGVLVSAGVTPAVVVAAEAADTAAQTFEKLPGSLEIGQPMEKTRVWAVGNDGNPVQLAAFFEQNRVEVGADEMSPFVKDAAVAAEDPRFPDHGGVDVIGTLRAILSTYILGGPMQGGSTITQQYVKNVLIQNCEASSDGPVELQACAQQATTTAGSDGAARKLKEMRLAVGLEKRYSKADILTGYLNIANFGARTYGVQAAAQYYFGVDASALRISQAAVLVSILNNPNVLRIDRPESAVNGEANGYALTRERRDYVIAKMAEQGKISQAEGASASSEPVLPAINPPSTGCDSAAGASYFCDYVTWAVKKNPAFGSTSAERAETLRRGGLNIYTTLDLDLQAATEQGIASRIPFSLANTDIGTAAVTVEPGTGRILAMAQNKNFSNDATLAAADNSNTAINYSTDRGFGGSSGFQIGSTFKVFILMEWLKQGHSLNELVDGSRRTFTRWHDSCTGDHRTSYRPKNYDGTSPGAITPLQATKRSVNTAFIAMAQQLDLCAIFDGAEKMGVHRADGEPLDRYPAALLGANEIAPLSLATAIAGIAASGLVCQPTAIDRVVGPAGKEIPLGGHDCVQAVTPRVAHAASYAMGTVFERGGTAARAAVPGAPLMGKTGTADRAVHSWITGGTTEAITSLWVGNVSGSDSMYTVRPLGEQTAYSAKFGIFADILKTSIAKFGGTSFGEPDPEDLEVSYVRVPQLSGQDVSTATRELIQTGLAVVVGNPVESARPEGTVARTVPAAGKYVRAGGTVTLHPSDGAANDPPAPAPVPTPAPSPAPTPTIGPDEGPGAGDAG</sequence>
<comment type="catalytic activity">
    <reaction evidence="7">
        <text>Preferential cleavage: (Ac)2-L-Lys-D-Ala-|-D-Ala. Also transpeptidation of peptidyl-alanyl moieties that are N-acyl substituents of D-alanine.</text>
        <dbReference type="EC" id="3.4.16.4"/>
    </reaction>
</comment>
<dbReference type="Pfam" id="PF03793">
    <property type="entry name" value="PASTA"/>
    <property type="match status" value="1"/>
</dbReference>
<dbReference type="SUPFAM" id="SSF53955">
    <property type="entry name" value="Lysozyme-like"/>
    <property type="match status" value="1"/>
</dbReference>
<evidence type="ECO:0000313" key="11">
    <source>
        <dbReference type="EMBL" id="SFN49136.1"/>
    </source>
</evidence>
<feature type="domain" description="PASTA" evidence="10">
    <location>
        <begin position="745"/>
        <end position="811"/>
    </location>
</feature>
<keyword evidence="12" id="KW-1185">Reference proteome</keyword>
<protein>
    <submittedName>
        <fullName evidence="11">Membrane carboxypeptidase (Penicillin-binding protein)</fullName>
    </submittedName>
</protein>
<feature type="compositionally biased region" description="Pro residues" evidence="9">
    <location>
        <begin position="817"/>
        <end position="835"/>
    </location>
</feature>
<evidence type="ECO:0000256" key="9">
    <source>
        <dbReference type="SAM" id="MobiDB-lite"/>
    </source>
</evidence>
<organism evidence="11 12">
    <name type="scientific">Mycetocola miduiensis</name>
    <dbReference type="NCBI Taxonomy" id="995034"/>
    <lineage>
        <taxon>Bacteria</taxon>
        <taxon>Bacillati</taxon>
        <taxon>Actinomycetota</taxon>
        <taxon>Actinomycetes</taxon>
        <taxon>Micrococcales</taxon>
        <taxon>Microbacteriaceae</taxon>
        <taxon>Mycetocola</taxon>
    </lineage>
</organism>
<dbReference type="InterPro" id="IPR036950">
    <property type="entry name" value="PBP_transglycosylase"/>
</dbReference>
<dbReference type="Gene3D" id="1.10.3810.10">
    <property type="entry name" value="Biosynthetic peptidoglycan transglycosylase-like"/>
    <property type="match status" value="1"/>
</dbReference>
<reference evidence="12" key="1">
    <citation type="submission" date="2016-10" db="EMBL/GenBank/DDBJ databases">
        <authorList>
            <person name="Varghese N."/>
            <person name="Submissions S."/>
        </authorList>
    </citation>
    <scope>NUCLEOTIDE SEQUENCE [LARGE SCALE GENOMIC DNA]</scope>
    <source>
        <strain evidence="12">CGMCC 1.11101</strain>
    </source>
</reference>
<evidence type="ECO:0000256" key="1">
    <source>
        <dbReference type="ARBA" id="ARBA00022645"/>
    </source>
</evidence>
<evidence type="ECO:0000256" key="5">
    <source>
        <dbReference type="ARBA" id="ARBA00022801"/>
    </source>
</evidence>
<dbReference type="InterPro" id="IPR001460">
    <property type="entry name" value="PCN-bd_Tpept"/>
</dbReference>
<evidence type="ECO:0000256" key="7">
    <source>
        <dbReference type="ARBA" id="ARBA00034000"/>
    </source>
</evidence>
<dbReference type="EMBL" id="FOVM01000002">
    <property type="protein sequence ID" value="SFN49136.1"/>
    <property type="molecule type" value="Genomic_DNA"/>
</dbReference>
<keyword evidence="2" id="KW-0645">Protease</keyword>
<feature type="region of interest" description="Disordered" evidence="9">
    <location>
        <begin position="803"/>
        <end position="848"/>
    </location>
</feature>
<dbReference type="Pfam" id="PF00905">
    <property type="entry name" value="Transpeptidase"/>
    <property type="match status" value="1"/>
</dbReference>
<keyword evidence="6" id="KW-0511">Multifunctional enzyme</keyword>
<dbReference type="GO" id="GO:0030288">
    <property type="term" value="C:outer membrane-bounded periplasmic space"/>
    <property type="evidence" value="ECO:0007669"/>
    <property type="project" value="TreeGrafter"/>
</dbReference>
<keyword evidence="3" id="KW-0328">Glycosyltransferase</keyword>
<dbReference type="SUPFAM" id="SSF56601">
    <property type="entry name" value="beta-lactamase/transpeptidase-like"/>
    <property type="match status" value="1"/>
</dbReference>
<evidence type="ECO:0000256" key="8">
    <source>
        <dbReference type="ARBA" id="ARBA00049902"/>
    </source>
</evidence>
<dbReference type="Proteomes" id="UP000198867">
    <property type="component" value="Unassembled WGS sequence"/>
</dbReference>
<dbReference type="Pfam" id="PF00912">
    <property type="entry name" value="Transgly"/>
    <property type="match status" value="1"/>
</dbReference>
<evidence type="ECO:0000256" key="3">
    <source>
        <dbReference type="ARBA" id="ARBA00022676"/>
    </source>
</evidence>
<dbReference type="SMART" id="SM00740">
    <property type="entry name" value="PASTA"/>
    <property type="match status" value="1"/>
</dbReference>
<dbReference type="PROSITE" id="PS51178">
    <property type="entry name" value="PASTA"/>
    <property type="match status" value="1"/>
</dbReference>
<dbReference type="GO" id="GO:0006508">
    <property type="term" value="P:proteolysis"/>
    <property type="evidence" value="ECO:0007669"/>
    <property type="project" value="UniProtKB-KW"/>
</dbReference>
<dbReference type="GO" id="GO:0009252">
    <property type="term" value="P:peptidoglycan biosynthetic process"/>
    <property type="evidence" value="ECO:0007669"/>
    <property type="project" value="TreeGrafter"/>
</dbReference>
<dbReference type="CDD" id="cd06577">
    <property type="entry name" value="PASTA_pknB"/>
    <property type="match status" value="1"/>
</dbReference>
<gene>
    <name evidence="11" type="ORF">SAMN05216219_0784</name>
</gene>
<evidence type="ECO:0000256" key="2">
    <source>
        <dbReference type="ARBA" id="ARBA00022670"/>
    </source>
</evidence>
<dbReference type="GO" id="GO:0008955">
    <property type="term" value="F:peptidoglycan glycosyltransferase activity"/>
    <property type="evidence" value="ECO:0007669"/>
    <property type="project" value="UniProtKB-EC"/>
</dbReference>
<dbReference type="GO" id="GO:0008658">
    <property type="term" value="F:penicillin binding"/>
    <property type="evidence" value="ECO:0007669"/>
    <property type="project" value="InterPro"/>
</dbReference>
<dbReference type="InterPro" id="IPR001264">
    <property type="entry name" value="Glyco_trans_51"/>
</dbReference>
<name>A0A1I4ZFU3_9MICO</name>
<dbReference type="OrthoDB" id="9766909at2"/>
<evidence type="ECO:0000256" key="4">
    <source>
        <dbReference type="ARBA" id="ARBA00022679"/>
    </source>
</evidence>
<dbReference type="GO" id="GO:0009002">
    <property type="term" value="F:serine-type D-Ala-D-Ala carboxypeptidase activity"/>
    <property type="evidence" value="ECO:0007669"/>
    <property type="project" value="UniProtKB-EC"/>
</dbReference>
<dbReference type="PANTHER" id="PTHR32282">
    <property type="entry name" value="BINDING PROTEIN TRANSPEPTIDASE, PUTATIVE-RELATED"/>
    <property type="match status" value="1"/>
</dbReference>
<dbReference type="Gene3D" id="3.30.10.20">
    <property type="match status" value="1"/>
</dbReference>
<dbReference type="Gene3D" id="3.40.710.10">
    <property type="entry name" value="DD-peptidase/beta-lactamase superfamily"/>
    <property type="match status" value="1"/>
</dbReference>
<dbReference type="InterPro" id="IPR005543">
    <property type="entry name" value="PASTA_dom"/>
</dbReference>
<accession>A0A1I4ZFU3</accession>
<evidence type="ECO:0000256" key="6">
    <source>
        <dbReference type="ARBA" id="ARBA00023268"/>
    </source>
</evidence>
<dbReference type="STRING" id="995034.SAMN05216219_0784"/>
<dbReference type="InterPro" id="IPR012338">
    <property type="entry name" value="Beta-lactam/transpept-like"/>
</dbReference>
<keyword evidence="5" id="KW-0378">Hydrolase</keyword>
<dbReference type="AlphaFoldDB" id="A0A1I4ZFU3"/>
<evidence type="ECO:0000313" key="12">
    <source>
        <dbReference type="Proteomes" id="UP000198867"/>
    </source>
</evidence>
<comment type="catalytic activity">
    <reaction evidence="8">
        <text>[GlcNAc-(1-&gt;4)-Mur2Ac(oyl-L-Ala-gamma-D-Glu-L-Lys-D-Ala-D-Ala)](n)-di-trans,octa-cis-undecaprenyl diphosphate + beta-D-GlcNAc-(1-&gt;4)-Mur2Ac(oyl-L-Ala-gamma-D-Glu-L-Lys-D-Ala-D-Ala)-di-trans,octa-cis-undecaprenyl diphosphate = [GlcNAc-(1-&gt;4)-Mur2Ac(oyl-L-Ala-gamma-D-Glu-L-Lys-D-Ala-D-Ala)](n+1)-di-trans,octa-cis-undecaprenyl diphosphate + di-trans,octa-cis-undecaprenyl diphosphate + H(+)</text>
        <dbReference type="Rhea" id="RHEA:23708"/>
        <dbReference type="Rhea" id="RHEA-COMP:9602"/>
        <dbReference type="Rhea" id="RHEA-COMP:9603"/>
        <dbReference type="ChEBI" id="CHEBI:15378"/>
        <dbReference type="ChEBI" id="CHEBI:58405"/>
        <dbReference type="ChEBI" id="CHEBI:60033"/>
        <dbReference type="ChEBI" id="CHEBI:78435"/>
        <dbReference type="EC" id="2.4.99.28"/>
    </reaction>
</comment>
<dbReference type="PANTHER" id="PTHR32282:SF33">
    <property type="entry name" value="PEPTIDOGLYCAN GLYCOSYLTRANSFERASE"/>
    <property type="match status" value="1"/>
</dbReference>
<dbReference type="InterPro" id="IPR050396">
    <property type="entry name" value="Glycosyltr_51/Transpeptidase"/>
</dbReference>
<keyword evidence="1 11" id="KW-0121">Carboxypeptidase</keyword>
<proteinExistence type="predicted"/>